<dbReference type="PANTHER" id="PTHR33138:SF11">
    <property type="entry name" value="KINASE-LIKE PROTEIN"/>
    <property type="match status" value="1"/>
</dbReference>
<feature type="domain" description="Wall-associated receptor kinase C-terminal" evidence="12">
    <location>
        <begin position="160"/>
        <end position="227"/>
    </location>
</feature>
<accession>A0A565C682</accession>
<dbReference type="GO" id="GO:0030247">
    <property type="term" value="F:polysaccharide binding"/>
    <property type="evidence" value="ECO:0007669"/>
    <property type="project" value="InterPro"/>
</dbReference>
<proteinExistence type="predicted"/>
<keyword evidence="7" id="KW-0325">Glycoprotein</keyword>
<comment type="catalytic activity">
    <reaction evidence="8">
        <text>L-threonyl-[protein] + ATP = O-phospho-L-threonyl-[protein] + ADP + H(+)</text>
        <dbReference type="Rhea" id="RHEA:46608"/>
        <dbReference type="Rhea" id="RHEA-COMP:11060"/>
        <dbReference type="Rhea" id="RHEA-COMP:11605"/>
        <dbReference type="ChEBI" id="CHEBI:15378"/>
        <dbReference type="ChEBI" id="CHEBI:30013"/>
        <dbReference type="ChEBI" id="CHEBI:30616"/>
        <dbReference type="ChEBI" id="CHEBI:61977"/>
        <dbReference type="ChEBI" id="CHEBI:456216"/>
        <dbReference type="EC" id="2.7.11.1"/>
    </reaction>
</comment>
<evidence type="ECO:0000313" key="13">
    <source>
        <dbReference type="EMBL" id="VVB09139.1"/>
    </source>
</evidence>
<organism evidence="13 14">
    <name type="scientific">Arabis nemorensis</name>
    <dbReference type="NCBI Taxonomy" id="586526"/>
    <lineage>
        <taxon>Eukaryota</taxon>
        <taxon>Viridiplantae</taxon>
        <taxon>Streptophyta</taxon>
        <taxon>Embryophyta</taxon>
        <taxon>Tracheophyta</taxon>
        <taxon>Spermatophyta</taxon>
        <taxon>Magnoliopsida</taxon>
        <taxon>eudicotyledons</taxon>
        <taxon>Gunneridae</taxon>
        <taxon>Pentapetalae</taxon>
        <taxon>rosids</taxon>
        <taxon>malvids</taxon>
        <taxon>Brassicales</taxon>
        <taxon>Brassicaceae</taxon>
        <taxon>Arabideae</taxon>
        <taxon>Arabis</taxon>
    </lineage>
</organism>
<gene>
    <name evidence="13" type="ORF">ANE_LOCUS19583</name>
</gene>
<name>A0A565C682_9BRAS</name>
<evidence type="ECO:0000259" key="12">
    <source>
        <dbReference type="Pfam" id="PF14380"/>
    </source>
</evidence>
<evidence type="ECO:0000256" key="9">
    <source>
        <dbReference type="ARBA" id="ARBA00048679"/>
    </source>
</evidence>
<evidence type="ECO:0000256" key="7">
    <source>
        <dbReference type="ARBA" id="ARBA00023180"/>
    </source>
</evidence>
<dbReference type="InterPro" id="IPR025287">
    <property type="entry name" value="WAK_GUB"/>
</dbReference>
<keyword evidence="6" id="KW-0472">Membrane</keyword>
<evidence type="ECO:0000256" key="10">
    <source>
        <dbReference type="SAM" id="SignalP"/>
    </source>
</evidence>
<comment type="caution">
    <text evidence="13">The sequence shown here is derived from an EMBL/GenBank/DDBJ whole genome shotgun (WGS) entry which is preliminary data.</text>
</comment>
<evidence type="ECO:0000256" key="2">
    <source>
        <dbReference type="ARBA" id="ARBA00012513"/>
    </source>
</evidence>
<evidence type="ECO:0000256" key="1">
    <source>
        <dbReference type="ARBA" id="ARBA00004479"/>
    </source>
</evidence>
<evidence type="ECO:0000256" key="5">
    <source>
        <dbReference type="ARBA" id="ARBA00022989"/>
    </source>
</evidence>
<feature type="chain" id="PRO_5021916648" description="non-specific serine/threonine protein kinase" evidence="10">
    <location>
        <begin position="27"/>
        <end position="241"/>
    </location>
</feature>
<keyword evidence="4 10" id="KW-0732">Signal</keyword>
<keyword evidence="14" id="KW-1185">Reference proteome</keyword>
<protein>
    <recommendedName>
        <fullName evidence="2">non-specific serine/threonine protein kinase</fullName>
        <ecNumber evidence="2">2.7.11.1</ecNumber>
    </recommendedName>
</protein>
<evidence type="ECO:0000256" key="4">
    <source>
        <dbReference type="ARBA" id="ARBA00022729"/>
    </source>
</evidence>
<dbReference type="GO" id="GO:0004674">
    <property type="term" value="F:protein serine/threonine kinase activity"/>
    <property type="evidence" value="ECO:0007669"/>
    <property type="project" value="UniProtKB-KW"/>
</dbReference>
<dbReference type="Proteomes" id="UP000489600">
    <property type="component" value="Unassembled WGS sequence"/>
</dbReference>
<sequence>MDSSALGFSFVILVIILFHNLPCTLSNPALLSCDSVFECGNVKAKFPFWGENRGEPCGHPSLKLTCDRVSNKTSLNISNILFNVLHMDNTLKTLKLVRQDYSLSFCSVKSFTETKFPTKLFEQSLDYKNLIVFSDCDPHFHYLENFTCSEGGIGSVYHSGNYYRLCRTISKVVVPAGFVPEKEAWNIENVLKKGIEVKLKINERPCQKCLKTGGFCSFDKSATQFCCNTVLLQGRLFFLSK</sequence>
<dbReference type="PANTHER" id="PTHR33138">
    <property type="entry name" value="OS01G0690200 PROTEIN"/>
    <property type="match status" value="1"/>
</dbReference>
<feature type="domain" description="Wall-associated receptor kinase galacturonan-binding" evidence="11">
    <location>
        <begin position="33"/>
        <end position="98"/>
    </location>
</feature>
<dbReference type="AlphaFoldDB" id="A0A565C682"/>
<dbReference type="EMBL" id="CABITT030000006">
    <property type="protein sequence ID" value="VVB09139.1"/>
    <property type="molecule type" value="Genomic_DNA"/>
</dbReference>
<dbReference type="OrthoDB" id="1507006at2759"/>
<evidence type="ECO:0000256" key="3">
    <source>
        <dbReference type="ARBA" id="ARBA00022692"/>
    </source>
</evidence>
<reference evidence="13" key="1">
    <citation type="submission" date="2019-07" db="EMBL/GenBank/DDBJ databases">
        <authorList>
            <person name="Dittberner H."/>
        </authorList>
    </citation>
    <scope>NUCLEOTIDE SEQUENCE [LARGE SCALE GENOMIC DNA]</scope>
</reference>
<evidence type="ECO:0000259" key="11">
    <source>
        <dbReference type="Pfam" id="PF13947"/>
    </source>
</evidence>
<keyword evidence="3" id="KW-0812">Transmembrane</keyword>
<keyword evidence="5" id="KW-1133">Transmembrane helix</keyword>
<comment type="subcellular location">
    <subcellularLocation>
        <location evidence="1">Membrane</location>
        <topology evidence="1">Single-pass type I membrane protein</topology>
    </subcellularLocation>
</comment>
<dbReference type="InterPro" id="IPR032872">
    <property type="entry name" value="WAK_assoc_C"/>
</dbReference>
<evidence type="ECO:0000256" key="8">
    <source>
        <dbReference type="ARBA" id="ARBA00047899"/>
    </source>
</evidence>
<comment type="catalytic activity">
    <reaction evidence="9">
        <text>L-seryl-[protein] + ATP = O-phospho-L-seryl-[protein] + ADP + H(+)</text>
        <dbReference type="Rhea" id="RHEA:17989"/>
        <dbReference type="Rhea" id="RHEA-COMP:9863"/>
        <dbReference type="Rhea" id="RHEA-COMP:11604"/>
        <dbReference type="ChEBI" id="CHEBI:15378"/>
        <dbReference type="ChEBI" id="CHEBI:29999"/>
        <dbReference type="ChEBI" id="CHEBI:30616"/>
        <dbReference type="ChEBI" id="CHEBI:83421"/>
        <dbReference type="ChEBI" id="CHEBI:456216"/>
        <dbReference type="EC" id="2.7.11.1"/>
    </reaction>
</comment>
<feature type="signal peptide" evidence="10">
    <location>
        <begin position="1"/>
        <end position="26"/>
    </location>
</feature>
<dbReference type="EC" id="2.7.11.1" evidence="2"/>
<evidence type="ECO:0000313" key="14">
    <source>
        <dbReference type="Proteomes" id="UP000489600"/>
    </source>
</evidence>
<dbReference type="GO" id="GO:0016020">
    <property type="term" value="C:membrane"/>
    <property type="evidence" value="ECO:0007669"/>
    <property type="project" value="UniProtKB-SubCell"/>
</dbReference>
<evidence type="ECO:0000256" key="6">
    <source>
        <dbReference type="ARBA" id="ARBA00023136"/>
    </source>
</evidence>
<dbReference type="Pfam" id="PF13947">
    <property type="entry name" value="GUB_WAK_bind"/>
    <property type="match status" value="1"/>
</dbReference>
<dbReference type="Pfam" id="PF14380">
    <property type="entry name" value="WAK_assoc"/>
    <property type="match status" value="1"/>
</dbReference>